<dbReference type="AlphaFoldDB" id="A0A8S1J780"/>
<dbReference type="OrthoDB" id="528632at2759"/>
<proteinExistence type="predicted"/>
<reference evidence="1" key="1">
    <citation type="submission" date="2020-12" db="EMBL/GenBank/DDBJ databases">
        <authorList>
            <person name="Iha C."/>
        </authorList>
    </citation>
    <scope>NUCLEOTIDE SEQUENCE</scope>
</reference>
<comment type="caution">
    <text evidence="1">The sequence shown here is derived from an EMBL/GenBank/DDBJ whole genome shotgun (WGS) entry which is preliminary data.</text>
</comment>
<dbReference type="Proteomes" id="UP000708148">
    <property type="component" value="Unassembled WGS sequence"/>
</dbReference>
<evidence type="ECO:0000313" key="2">
    <source>
        <dbReference type="Proteomes" id="UP000708148"/>
    </source>
</evidence>
<protein>
    <submittedName>
        <fullName evidence="1">Uncharacterized protein</fullName>
    </submittedName>
</protein>
<keyword evidence="2" id="KW-1185">Reference proteome</keyword>
<dbReference type="EMBL" id="CAJHUC010001704">
    <property type="protein sequence ID" value="CAD7702085.1"/>
    <property type="molecule type" value="Genomic_DNA"/>
</dbReference>
<organism evidence="1 2">
    <name type="scientific">Ostreobium quekettii</name>
    <dbReference type="NCBI Taxonomy" id="121088"/>
    <lineage>
        <taxon>Eukaryota</taxon>
        <taxon>Viridiplantae</taxon>
        <taxon>Chlorophyta</taxon>
        <taxon>core chlorophytes</taxon>
        <taxon>Ulvophyceae</taxon>
        <taxon>TCBD clade</taxon>
        <taxon>Bryopsidales</taxon>
        <taxon>Ostreobineae</taxon>
        <taxon>Ostreobiaceae</taxon>
        <taxon>Ostreobium</taxon>
    </lineage>
</organism>
<accession>A0A8S1J780</accession>
<evidence type="ECO:0000313" key="1">
    <source>
        <dbReference type="EMBL" id="CAD7702085.1"/>
    </source>
</evidence>
<sequence>MRTCRRDDTQCLKGSNVWESLEVCCARGVAFPNGCQEVELSKEECWVAQMDFPSKRCGPSRSQCDRGWKVYETEEECCEEDAAFPEGCTELPPVPCWIVDVYDPVRLCRKVTDVATCYRGWGVFESEEICCAKGAGFPEGCTKDA</sequence>
<gene>
    <name evidence="1" type="ORF">OSTQU699_LOCUS7442</name>
</gene>
<name>A0A8S1J780_9CHLO</name>